<dbReference type="Pfam" id="PF10401">
    <property type="entry name" value="IRF-3"/>
    <property type="match status" value="1"/>
</dbReference>
<dbReference type="FunFam" id="1.10.10.10:FF:000041">
    <property type="entry name" value="Interferon regulatory factor 4"/>
    <property type="match status" value="1"/>
</dbReference>
<evidence type="ECO:0000256" key="1">
    <source>
        <dbReference type="ARBA" id="ARBA00004123"/>
    </source>
</evidence>
<dbReference type="Pfam" id="PF00605">
    <property type="entry name" value="IRF"/>
    <property type="match status" value="1"/>
</dbReference>
<dbReference type="PRINTS" id="PR00267">
    <property type="entry name" value="INTFRNREGFCT"/>
</dbReference>
<evidence type="ECO:0000256" key="8">
    <source>
        <dbReference type="ARBA" id="ARBA00023163"/>
    </source>
</evidence>
<dbReference type="AlphaFoldDB" id="A0A8C8VRC0"/>
<keyword evidence="3" id="KW-0963">Cytoplasm</keyword>
<dbReference type="PANTHER" id="PTHR11949:SF6">
    <property type="entry name" value="INTERFERON REGULATORY FACTOR 4"/>
    <property type="match status" value="1"/>
</dbReference>
<evidence type="ECO:0000256" key="6">
    <source>
        <dbReference type="ARBA" id="ARBA00023125"/>
    </source>
</evidence>
<dbReference type="InterPro" id="IPR017855">
    <property type="entry name" value="SMAD-like_dom_sf"/>
</dbReference>
<dbReference type="GO" id="GO:0051240">
    <property type="term" value="P:positive regulation of multicellular organismal process"/>
    <property type="evidence" value="ECO:0007669"/>
    <property type="project" value="UniProtKB-ARBA"/>
</dbReference>
<evidence type="ECO:0000256" key="4">
    <source>
        <dbReference type="ARBA" id="ARBA00022553"/>
    </source>
</evidence>
<proteinExistence type="predicted"/>
<dbReference type="GO" id="GO:0002376">
    <property type="term" value="P:immune system process"/>
    <property type="evidence" value="ECO:0007669"/>
    <property type="project" value="TreeGrafter"/>
</dbReference>
<reference evidence="15" key="1">
    <citation type="submission" date="2025-08" db="UniProtKB">
        <authorList>
            <consortium name="Ensembl"/>
        </authorList>
    </citation>
    <scope>IDENTIFICATION</scope>
</reference>
<comment type="function">
    <text evidence="10">Transcriptional activator. Binds to the interferon-stimulated response element (ISRE) of the MHC class I promoter. Binds the immunoglobulin lambda light chain enhancer, together with PU.1. Probably plays a role in ISRE-targeted signal transduction mechanisms specific to lymphoid cells. Involved in CD8(+) dendritic cell differentiation by forming a complex with the BATF-JUNB heterodimer in immune cells, leading to recognition of AICE sequence (5'-TGAnTCA/GAAA-3'), an immune-specific regulatory element, followed by cooperative binding of BATF and IRF4 and activation of genes.</text>
</comment>
<dbReference type="InterPro" id="IPR019817">
    <property type="entry name" value="Interferon_reg_fac_CS"/>
</dbReference>
<evidence type="ECO:0000256" key="9">
    <source>
        <dbReference type="ARBA" id="ARBA00023242"/>
    </source>
</evidence>
<dbReference type="GO" id="GO:0005634">
    <property type="term" value="C:nucleus"/>
    <property type="evidence" value="ECO:0007669"/>
    <property type="project" value="UniProtKB-SubCell"/>
</dbReference>
<keyword evidence="6" id="KW-0238">DNA-binding</keyword>
<evidence type="ECO:0000256" key="3">
    <source>
        <dbReference type="ARBA" id="ARBA00022490"/>
    </source>
</evidence>
<dbReference type="InterPro" id="IPR001346">
    <property type="entry name" value="Interferon_reg_fact_DNA-bd_dom"/>
</dbReference>
<dbReference type="SUPFAM" id="SSF49879">
    <property type="entry name" value="SMAD/FHA domain"/>
    <property type="match status" value="1"/>
</dbReference>
<dbReference type="SMART" id="SM00348">
    <property type="entry name" value="IRF"/>
    <property type="match status" value="1"/>
</dbReference>
<evidence type="ECO:0000256" key="2">
    <source>
        <dbReference type="ARBA" id="ARBA00004496"/>
    </source>
</evidence>
<dbReference type="GO" id="GO:0005737">
    <property type="term" value="C:cytoplasm"/>
    <property type="evidence" value="ECO:0007669"/>
    <property type="project" value="UniProtKB-SubCell"/>
</dbReference>
<dbReference type="Ensembl" id="ENSPCET00000027386.1">
    <property type="protein sequence ID" value="ENSPCEP00000026504.1"/>
    <property type="gene ID" value="ENSPCEG00000019856.1"/>
</dbReference>
<dbReference type="InterPro" id="IPR036390">
    <property type="entry name" value="WH_DNA-bd_sf"/>
</dbReference>
<feature type="domain" description="IRF tryptophan pentad repeat" evidence="14">
    <location>
        <begin position="17"/>
        <end position="125"/>
    </location>
</feature>
<keyword evidence="16" id="KW-1185">Reference proteome</keyword>
<evidence type="ECO:0000256" key="13">
    <source>
        <dbReference type="ARBA" id="ARBA00079018"/>
    </source>
</evidence>
<dbReference type="GO" id="GO:0045944">
    <property type="term" value="P:positive regulation of transcription by RNA polymerase II"/>
    <property type="evidence" value="ECO:0007669"/>
    <property type="project" value="UniProtKB-ARBA"/>
</dbReference>
<evidence type="ECO:0000313" key="16">
    <source>
        <dbReference type="Proteomes" id="UP000694393"/>
    </source>
</evidence>
<dbReference type="PANTHER" id="PTHR11949">
    <property type="entry name" value="INTERFERON REGULATORY FACTOR"/>
    <property type="match status" value="1"/>
</dbReference>
<keyword evidence="8" id="KW-0804">Transcription</keyword>
<dbReference type="PROSITE" id="PS51507">
    <property type="entry name" value="IRF_2"/>
    <property type="match status" value="1"/>
</dbReference>
<evidence type="ECO:0000256" key="11">
    <source>
        <dbReference type="ARBA" id="ARBA00067349"/>
    </source>
</evidence>
<keyword evidence="4" id="KW-0597">Phosphoprotein</keyword>
<dbReference type="Gene3D" id="1.10.10.10">
    <property type="entry name" value="Winged helix-like DNA-binding domain superfamily/Winged helix DNA-binding domain"/>
    <property type="match status" value="1"/>
</dbReference>
<evidence type="ECO:0000256" key="5">
    <source>
        <dbReference type="ARBA" id="ARBA00023015"/>
    </source>
</evidence>
<accession>A0A8C8VRC0</accession>
<dbReference type="InterPro" id="IPR036388">
    <property type="entry name" value="WH-like_DNA-bd_sf"/>
</dbReference>
<comment type="subcellular location">
    <subcellularLocation>
        <location evidence="2">Cytoplasm</location>
    </subcellularLocation>
    <subcellularLocation>
        <location evidence="1">Nucleus</location>
    </subcellularLocation>
</comment>
<dbReference type="SUPFAM" id="SSF46785">
    <property type="entry name" value="Winged helix' DNA-binding domain"/>
    <property type="match status" value="1"/>
</dbReference>
<dbReference type="Gene3D" id="2.60.200.10">
    <property type="match status" value="1"/>
</dbReference>
<organism evidence="15 16">
    <name type="scientific">Pelusios castaneus</name>
    <name type="common">West African mud turtle</name>
    <dbReference type="NCBI Taxonomy" id="367368"/>
    <lineage>
        <taxon>Eukaryota</taxon>
        <taxon>Metazoa</taxon>
        <taxon>Chordata</taxon>
        <taxon>Craniata</taxon>
        <taxon>Vertebrata</taxon>
        <taxon>Euteleostomi</taxon>
        <taxon>Archelosauria</taxon>
        <taxon>Testudinata</taxon>
        <taxon>Testudines</taxon>
        <taxon>Pleurodira</taxon>
        <taxon>Pelomedusidae</taxon>
        <taxon>Pelusios</taxon>
    </lineage>
</organism>
<evidence type="ECO:0000256" key="7">
    <source>
        <dbReference type="ARBA" id="ARBA00023159"/>
    </source>
</evidence>
<keyword evidence="5" id="KW-0805">Transcription regulation</keyword>
<dbReference type="GO" id="GO:0000978">
    <property type="term" value="F:RNA polymerase II cis-regulatory region sequence-specific DNA binding"/>
    <property type="evidence" value="ECO:0007669"/>
    <property type="project" value="TreeGrafter"/>
</dbReference>
<keyword evidence="9" id="KW-0539">Nucleus</keyword>
<dbReference type="SMART" id="SM01243">
    <property type="entry name" value="IRF-3"/>
    <property type="match status" value="1"/>
</dbReference>
<keyword evidence="7" id="KW-0010">Activator</keyword>
<name>A0A8C8VRC0_9SAUR</name>
<dbReference type="CDD" id="cd00103">
    <property type="entry name" value="IRF"/>
    <property type="match status" value="1"/>
</dbReference>
<dbReference type="PROSITE" id="PS00601">
    <property type="entry name" value="IRF_1"/>
    <property type="match status" value="1"/>
</dbReference>
<reference evidence="15" key="2">
    <citation type="submission" date="2025-09" db="UniProtKB">
        <authorList>
            <consortium name="Ensembl"/>
        </authorList>
    </citation>
    <scope>IDENTIFICATION</scope>
</reference>
<sequence length="377" mass="43840">MNLEGGECGMSSVSCGNGKLRQWLIDQIDSGKYPGLVWENDEKSIFRIPWKHAGKQDYNREEDAALFKAWALFKGKFREGIDKPDPPTWKTRLRCALNKSNDFEELVERSQLDISDPYKVYKIVPEGAKKASLNRFKLPIDFAPEQPHPDIPYQCPSVPFAPRSHHWQSPACENDCRLHICLYYREILVKEMTTTSPEGCRISHAQNYEVSSLDQVIFPYPEDNGQRKNIEKLLSHLERGVILWMAPDGLYAKRLCQSRIYWDGPLALCSDRPNKLEREQTCKLFDTQQFLAELQAFAHHGRPLPRFQVALCFGEEFPDPQRQRKLITAHVEPMFARQLYYFAQQNTGHFLRGYDLPEHVSNPEDYHRSIRHSSIQE</sequence>
<dbReference type="FunFam" id="2.60.200.10:FF:000005">
    <property type="entry name" value="Interferon regulatory factor 4 deltaE6"/>
    <property type="match status" value="1"/>
</dbReference>
<dbReference type="InterPro" id="IPR019471">
    <property type="entry name" value="Interferon_reg_factor-3"/>
</dbReference>
<evidence type="ECO:0000256" key="10">
    <source>
        <dbReference type="ARBA" id="ARBA00060099"/>
    </source>
</evidence>
<evidence type="ECO:0000259" key="14">
    <source>
        <dbReference type="PROSITE" id="PS51507"/>
    </source>
</evidence>
<dbReference type="Proteomes" id="UP000694393">
    <property type="component" value="Unplaced"/>
</dbReference>
<evidence type="ECO:0000313" key="15">
    <source>
        <dbReference type="Ensembl" id="ENSPCEP00000026504.1"/>
    </source>
</evidence>
<dbReference type="GO" id="GO:0000981">
    <property type="term" value="F:DNA-binding transcription factor activity, RNA polymerase II-specific"/>
    <property type="evidence" value="ECO:0007669"/>
    <property type="project" value="TreeGrafter"/>
</dbReference>
<dbReference type="InterPro" id="IPR008984">
    <property type="entry name" value="SMAD_FHA_dom_sf"/>
</dbReference>
<protein>
    <recommendedName>
        <fullName evidence="11">Interferon regulatory factor 4</fullName>
    </recommendedName>
    <alternativeName>
        <fullName evidence="13">Lymphocyte-specific interferon regulatory factor</fullName>
    </alternativeName>
    <alternativeName>
        <fullName evidence="12">NF-EM5</fullName>
    </alternativeName>
</protein>
<evidence type="ECO:0000256" key="12">
    <source>
        <dbReference type="ARBA" id="ARBA00077611"/>
    </source>
</evidence>